<accession>A0ABD0PG00</accession>
<proteinExistence type="predicted"/>
<evidence type="ECO:0000313" key="1">
    <source>
        <dbReference type="EMBL" id="KAL0172994.1"/>
    </source>
</evidence>
<feature type="non-terminal residue" evidence="1">
    <location>
        <position position="1"/>
    </location>
</feature>
<dbReference type="AlphaFoldDB" id="A0ABD0PG00"/>
<name>A0ABD0PG00_CIRMR</name>
<evidence type="ECO:0000313" key="2">
    <source>
        <dbReference type="Proteomes" id="UP001529510"/>
    </source>
</evidence>
<comment type="caution">
    <text evidence="1">The sequence shown here is derived from an EMBL/GenBank/DDBJ whole genome shotgun (WGS) entry which is preliminary data.</text>
</comment>
<organism evidence="1 2">
    <name type="scientific">Cirrhinus mrigala</name>
    <name type="common">Mrigala</name>
    <dbReference type="NCBI Taxonomy" id="683832"/>
    <lineage>
        <taxon>Eukaryota</taxon>
        <taxon>Metazoa</taxon>
        <taxon>Chordata</taxon>
        <taxon>Craniata</taxon>
        <taxon>Vertebrata</taxon>
        <taxon>Euteleostomi</taxon>
        <taxon>Actinopterygii</taxon>
        <taxon>Neopterygii</taxon>
        <taxon>Teleostei</taxon>
        <taxon>Ostariophysi</taxon>
        <taxon>Cypriniformes</taxon>
        <taxon>Cyprinidae</taxon>
        <taxon>Labeoninae</taxon>
        <taxon>Labeonini</taxon>
        <taxon>Cirrhinus</taxon>
    </lineage>
</organism>
<reference evidence="1 2" key="1">
    <citation type="submission" date="2024-05" db="EMBL/GenBank/DDBJ databases">
        <title>Genome sequencing and assembly of Indian major carp, Cirrhinus mrigala (Hamilton, 1822).</title>
        <authorList>
            <person name="Mohindra V."/>
            <person name="Chowdhury L.M."/>
            <person name="Lal K."/>
            <person name="Jena J.K."/>
        </authorList>
    </citation>
    <scope>NUCLEOTIDE SEQUENCE [LARGE SCALE GENOMIC DNA]</scope>
    <source>
        <strain evidence="1">CM1030</strain>
        <tissue evidence="1">Blood</tissue>
    </source>
</reference>
<protein>
    <submittedName>
        <fullName evidence="1">Uncharacterized protein</fullName>
    </submittedName>
</protein>
<gene>
    <name evidence="1" type="ORF">M9458_033305</name>
</gene>
<sequence>PEWASWPELRPEEANKYPPTRSCLLVVARRTPPHPIDPAVPPWLLAPSSLPWPSSPLAPLAPPGSLVLPVLPWAVVVHPAPRDSTPLAPPSLRLHRGLTDPCLRISRWSHLFHHQLSFSASGSSVTCSTYIGLSCCLPGSSFHLICPGFPCCLPPWPPELPALPWPPELPDLPWRPSLAL</sequence>
<dbReference type="EMBL" id="JAMKFB020000016">
    <property type="protein sequence ID" value="KAL0172994.1"/>
    <property type="molecule type" value="Genomic_DNA"/>
</dbReference>
<dbReference type="Proteomes" id="UP001529510">
    <property type="component" value="Unassembled WGS sequence"/>
</dbReference>
<keyword evidence="2" id="KW-1185">Reference proteome</keyword>
<feature type="non-terminal residue" evidence="1">
    <location>
        <position position="180"/>
    </location>
</feature>